<keyword evidence="2" id="KW-1185">Reference proteome</keyword>
<dbReference type="AlphaFoldDB" id="A0A835PP89"/>
<dbReference type="InterPro" id="IPR036047">
    <property type="entry name" value="F-box-like_dom_sf"/>
</dbReference>
<reference evidence="1 2" key="1">
    <citation type="journal article" date="2020" name="Nat. Food">
        <title>A phased Vanilla planifolia genome enables genetic improvement of flavour and production.</title>
        <authorList>
            <person name="Hasing T."/>
            <person name="Tang H."/>
            <person name="Brym M."/>
            <person name="Khazi F."/>
            <person name="Huang T."/>
            <person name="Chambers A.H."/>
        </authorList>
    </citation>
    <scope>NUCLEOTIDE SEQUENCE [LARGE SCALE GENOMIC DNA]</scope>
    <source>
        <tissue evidence="1">Leaf</tissue>
    </source>
</reference>
<dbReference type="EMBL" id="JADCNL010000013">
    <property type="protein sequence ID" value="KAG0455279.1"/>
    <property type="molecule type" value="Genomic_DNA"/>
</dbReference>
<evidence type="ECO:0000313" key="2">
    <source>
        <dbReference type="Proteomes" id="UP000636800"/>
    </source>
</evidence>
<gene>
    <name evidence="1" type="ORF">HPP92_024571</name>
</gene>
<evidence type="ECO:0008006" key="3">
    <source>
        <dbReference type="Google" id="ProtNLM"/>
    </source>
</evidence>
<evidence type="ECO:0000313" key="1">
    <source>
        <dbReference type="EMBL" id="KAG0455279.1"/>
    </source>
</evidence>
<comment type="caution">
    <text evidence="1">The sequence shown here is derived from an EMBL/GenBank/DDBJ whole genome shotgun (WGS) entry which is preliminary data.</text>
</comment>
<accession>A0A835PP89</accession>
<name>A0A835PP89_VANPL</name>
<protein>
    <recommendedName>
        <fullName evidence="3">F-box domain-containing protein</fullName>
    </recommendedName>
</protein>
<dbReference type="Gene3D" id="1.20.1280.50">
    <property type="match status" value="1"/>
</dbReference>
<dbReference type="SUPFAM" id="SSF81383">
    <property type="entry name" value="F-box domain"/>
    <property type="match status" value="1"/>
</dbReference>
<organism evidence="1 2">
    <name type="scientific">Vanilla planifolia</name>
    <name type="common">Vanilla</name>
    <dbReference type="NCBI Taxonomy" id="51239"/>
    <lineage>
        <taxon>Eukaryota</taxon>
        <taxon>Viridiplantae</taxon>
        <taxon>Streptophyta</taxon>
        <taxon>Embryophyta</taxon>
        <taxon>Tracheophyta</taxon>
        <taxon>Spermatophyta</taxon>
        <taxon>Magnoliopsida</taxon>
        <taxon>Liliopsida</taxon>
        <taxon>Asparagales</taxon>
        <taxon>Orchidaceae</taxon>
        <taxon>Vanilloideae</taxon>
        <taxon>Vanilleae</taxon>
        <taxon>Vanilla</taxon>
    </lineage>
</organism>
<proteinExistence type="predicted"/>
<dbReference type="Proteomes" id="UP000636800">
    <property type="component" value="Chromosome 13"/>
</dbReference>
<sequence length="162" mass="18259">MSQRWVFLSGRDTFPSGNVHCESRHWDGDVDPAFRSRPASATEVEGNEGDRWARLLPELLTEIIKRVESGEDRWPRRRSVVACACVCRQWREITTNLVGSKPQSGLITFPCSLKQVHCALLDISFCSYTDFSLFRLEAMIAVIIVLKVFSLTFATNGMSCGI</sequence>
<dbReference type="OrthoDB" id="200187at2759"/>